<dbReference type="OMA" id="DEIDFKC"/>
<accession>A0A9J6GIQ9</accession>
<sequence length="131" mass="14820">MSSAQCSNIATYRSDVMQRLSAFELACRTSNLVFGSIYELPKIARLLLRDRLNPMELYDDVQLLSRYRFTKAAVLVLLRMLPLAENRDKRGQPLTPMLQLLVALSFYAHGTFQVVAGDQIKVSHTNSVPQC</sequence>
<protein>
    <submittedName>
        <fullName evidence="1">Uncharacterized protein</fullName>
    </submittedName>
</protein>
<proteinExistence type="predicted"/>
<organism evidence="1 2">
    <name type="scientific">Haemaphysalis longicornis</name>
    <name type="common">Bush tick</name>
    <dbReference type="NCBI Taxonomy" id="44386"/>
    <lineage>
        <taxon>Eukaryota</taxon>
        <taxon>Metazoa</taxon>
        <taxon>Ecdysozoa</taxon>
        <taxon>Arthropoda</taxon>
        <taxon>Chelicerata</taxon>
        <taxon>Arachnida</taxon>
        <taxon>Acari</taxon>
        <taxon>Parasitiformes</taxon>
        <taxon>Ixodida</taxon>
        <taxon>Ixodoidea</taxon>
        <taxon>Ixodidae</taxon>
        <taxon>Haemaphysalinae</taxon>
        <taxon>Haemaphysalis</taxon>
    </lineage>
</organism>
<evidence type="ECO:0000313" key="2">
    <source>
        <dbReference type="Proteomes" id="UP000821853"/>
    </source>
</evidence>
<keyword evidence="2" id="KW-1185">Reference proteome</keyword>
<evidence type="ECO:0000313" key="1">
    <source>
        <dbReference type="EMBL" id="KAH9374440.1"/>
    </source>
</evidence>
<reference evidence="1 2" key="1">
    <citation type="journal article" date="2020" name="Cell">
        <title>Large-Scale Comparative Analyses of Tick Genomes Elucidate Their Genetic Diversity and Vector Capacities.</title>
        <authorList>
            <consortium name="Tick Genome and Microbiome Consortium (TIGMIC)"/>
            <person name="Jia N."/>
            <person name="Wang J."/>
            <person name="Shi W."/>
            <person name="Du L."/>
            <person name="Sun Y."/>
            <person name="Zhan W."/>
            <person name="Jiang J.F."/>
            <person name="Wang Q."/>
            <person name="Zhang B."/>
            <person name="Ji P."/>
            <person name="Bell-Sakyi L."/>
            <person name="Cui X.M."/>
            <person name="Yuan T.T."/>
            <person name="Jiang B.G."/>
            <person name="Yang W.F."/>
            <person name="Lam T.T."/>
            <person name="Chang Q.C."/>
            <person name="Ding S.J."/>
            <person name="Wang X.J."/>
            <person name="Zhu J.G."/>
            <person name="Ruan X.D."/>
            <person name="Zhao L."/>
            <person name="Wei J.T."/>
            <person name="Ye R.Z."/>
            <person name="Que T.C."/>
            <person name="Du C.H."/>
            <person name="Zhou Y.H."/>
            <person name="Cheng J.X."/>
            <person name="Dai P.F."/>
            <person name="Guo W.B."/>
            <person name="Han X.H."/>
            <person name="Huang E.J."/>
            <person name="Li L.F."/>
            <person name="Wei W."/>
            <person name="Gao Y.C."/>
            <person name="Liu J.Z."/>
            <person name="Shao H.Z."/>
            <person name="Wang X."/>
            <person name="Wang C.C."/>
            <person name="Yang T.C."/>
            <person name="Huo Q.B."/>
            <person name="Li W."/>
            <person name="Chen H.Y."/>
            <person name="Chen S.E."/>
            <person name="Zhou L.G."/>
            <person name="Ni X.B."/>
            <person name="Tian J.H."/>
            <person name="Sheng Y."/>
            <person name="Liu T."/>
            <person name="Pan Y.S."/>
            <person name="Xia L.Y."/>
            <person name="Li J."/>
            <person name="Zhao F."/>
            <person name="Cao W.C."/>
        </authorList>
    </citation>
    <scope>NUCLEOTIDE SEQUENCE [LARGE SCALE GENOMIC DNA]</scope>
    <source>
        <strain evidence="1">HaeL-2018</strain>
    </source>
</reference>
<dbReference type="VEuPathDB" id="VectorBase:HLOH_045913"/>
<dbReference type="OrthoDB" id="6510620at2759"/>
<dbReference type="AlphaFoldDB" id="A0A9J6GIQ9"/>
<comment type="caution">
    <text evidence="1">The sequence shown here is derived from an EMBL/GenBank/DDBJ whole genome shotgun (WGS) entry which is preliminary data.</text>
</comment>
<gene>
    <name evidence="1" type="ORF">HPB48_017098</name>
</gene>
<name>A0A9J6GIQ9_HAELO</name>
<dbReference type="Proteomes" id="UP000821853">
    <property type="component" value="Chromosome 4"/>
</dbReference>
<dbReference type="EMBL" id="JABSTR010000006">
    <property type="protein sequence ID" value="KAH9374440.1"/>
    <property type="molecule type" value="Genomic_DNA"/>
</dbReference>